<evidence type="ECO:0000313" key="2">
    <source>
        <dbReference type="Proteomes" id="UP001234297"/>
    </source>
</evidence>
<proteinExistence type="predicted"/>
<reference evidence="1 2" key="1">
    <citation type="journal article" date="2022" name="Hortic Res">
        <title>A haplotype resolved chromosomal level avocado genome allows analysis of novel avocado genes.</title>
        <authorList>
            <person name="Nath O."/>
            <person name="Fletcher S.J."/>
            <person name="Hayward A."/>
            <person name="Shaw L.M."/>
            <person name="Masouleh A.K."/>
            <person name="Furtado A."/>
            <person name="Henry R.J."/>
            <person name="Mitter N."/>
        </authorList>
    </citation>
    <scope>NUCLEOTIDE SEQUENCE [LARGE SCALE GENOMIC DNA]</scope>
    <source>
        <strain evidence="2">cv. Hass</strain>
    </source>
</reference>
<organism evidence="1 2">
    <name type="scientific">Persea americana</name>
    <name type="common">Avocado</name>
    <dbReference type="NCBI Taxonomy" id="3435"/>
    <lineage>
        <taxon>Eukaryota</taxon>
        <taxon>Viridiplantae</taxon>
        <taxon>Streptophyta</taxon>
        <taxon>Embryophyta</taxon>
        <taxon>Tracheophyta</taxon>
        <taxon>Spermatophyta</taxon>
        <taxon>Magnoliopsida</taxon>
        <taxon>Magnoliidae</taxon>
        <taxon>Laurales</taxon>
        <taxon>Lauraceae</taxon>
        <taxon>Persea</taxon>
    </lineage>
</organism>
<sequence length="172" mass="19081">MQTIANSLLRKTTGIENPGPDSASAALATTPDSGKTRNQCAYLQVGHNCAQNRKTIKRKKSRPETQKLDWKVVERRITNWLAAARIAVRNPFSCEQILCDQVFAGAGAIKESYFAEISKDAASDLLRFPESVAAKCMKSPENMFRVLDLYDSLSNLLPEIESIFCYESTSTV</sequence>
<dbReference type="EMBL" id="CM056819">
    <property type="protein sequence ID" value="KAJ8625312.1"/>
    <property type="molecule type" value="Genomic_DNA"/>
</dbReference>
<evidence type="ECO:0000313" key="1">
    <source>
        <dbReference type="EMBL" id="KAJ8625312.1"/>
    </source>
</evidence>
<accession>A0ACC2KW55</accession>
<keyword evidence="2" id="KW-1185">Reference proteome</keyword>
<gene>
    <name evidence="1" type="ORF">MRB53_033842</name>
</gene>
<name>A0ACC2KW55_PERAE</name>
<protein>
    <submittedName>
        <fullName evidence="1">Uncharacterized protein</fullName>
    </submittedName>
</protein>
<dbReference type="Proteomes" id="UP001234297">
    <property type="component" value="Chromosome 11"/>
</dbReference>
<comment type="caution">
    <text evidence="1">The sequence shown here is derived from an EMBL/GenBank/DDBJ whole genome shotgun (WGS) entry which is preliminary data.</text>
</comment>